<dbReference type="Gene3D" id="3.30.750.24">
    <property type="entry name" value="STAS domain"/>
    <property type="match status" value="1"/>
</dbReference>
<evidence type="ECO:0000313" key="4">
    <source>
        <dbReference type="Proteomes" id="UP000198584"/>
    </source>
</evidence>
<dbReference type="InterPro" id="IPR051932">
    <property type="entry name" value="Bact_StressResp_Reg"/>
</dbReference>
<dbReference type="InterPro" id="IPR002645">
    <property type="entry name" value="STAS_dom"/>
</dbReference>
<reference evidence="3 4" key="1">
    <citation type="submission" date="2016-10" db="EMBL/GenBank/DDBJ databases">
        <authorList>
            <person name="de Groot N.N."/>
        </authorList>
    </citation>
    <scope>NUCLEOTIDE SEQUENCE [LARGE SCALE GENOMIC DNA]</scope>
    <source>
        <strain evidence="3 4">CCM7597</strain>
    </source>
</reference>
<evidence type="ECO:0000256" key="1">
    <source>
        <dbReference type="ARBA" id="ARBA00022553"/>
    </source>
</evidence>
<feature type="domain" description="STAS" evidence="2">
    <location>
        <begin position="162"/>
        <end position="273"/>
    </location>
</feature>
<dbReference type="Pfam" id="PF01740">
    <property type="entry name" value="STAS"/>
    <property type="match status" value="1"/>
</dbReference>
<keyword evidence="4" id="KW-1185">Reference proteome</keyword>
<dbReference type="Proteomes" id="UP000198584">
    <property type="component" value="Unassembled WGS sequence"/>
</dbReference>
<evidence type="ECO:0000259" key="2">
    <source>
        <dbReference type="PROSITE" id="PS50801"/>
    </source>
</evidence>
<dbReference type="Pfam" id="PF14361">
    <property type="entry name" value="RsbRD_N"/>
    <property type="match status" value="1"/>
</dbReference>
<gene>
    <name evidence="3" type="ORF">SAMN05421743_103246</name>
</gene>
<accession>A0A1H3ZIH0</accession>
<dbReference type="PANTHER" id="PTHR33745:SF3">
    <property type="entry name" value="RSBT CO-ANTAGONIST PROTEIN RSBRC"/>
    <property type="match status" value="1"/>
</dbReference>
<organism evidence="3 4">
    <name type="scientific">Thalassobacillus cyri</name>
    <dbReference type="NCBI Taxonomy" id="571932"/>
    <lineage>
        <taxon>Bacteria</taxon>
        <taxon>Bacillati</taxon>
        <taxon>Bacillota</taxon>
        <taxon>Bacilli</taxon>
        <taxon>Bacillales</taxon>
        <taxon>Bacillaceae</taxon>
        <taxon>Thalassobacillus</taxon>
    </lineage>
</organism>
<dbReference type="STRING" id="571932.SAMN05421743_103246"/>
<dbReference type="AlphaFoldDB" id="A0A1H3ZIH0"/>
<sequence>MQKEFQYTGEKIVDNRYELTETFNEEVMKVYPDNFADTGMPEAEYYKIRADLFKSFGEVLYKNENEVQQQVRDWAEVAAKRTIEYDVSLTQALRVISFFQPTIWDFFQEELDQQHISPRTVIEISKKIDRLVDIVTRVYGRVHEEHQQLIADTAHSALEELSVPIVPIAEGLAVIPLVGAIDTHRAALINEVALTEANRLGLEEVIFDISGVPVLDTMVSNELFTIINSLNLLGIETRISGIRPQIAQTITSLGINFKGIKTFASLHQALEDCGIKRIEVNTHLK</sequence>
<name>A0A1H3ZIH0_9BACI</name>
<dbReference type="PANTHER" id="PTHR33745">
    <property type="entry name" value="RSBT ANTAGONIST PROTEIN RSBS-RELATED"/>
    <property type="match status" value="1"/>
</dbReference>
<evidence type="ECO:0000313" key="3">
    <source>
        <dbReference type="EMBL" id="SEA23112.1"/>
    </source>
</evidence>
<dbReference type="OrthoDB" id="9800154at2"/>
<dbReference type="PROSITE" id="PS50801">
    <property type="entry name" value="STAS"/>
    <property type="match status" value="1"/>
</dbReference>
<keyword evidence="1" id="KW-0597">Phosphoprotein</keyword>
<dbReference type="SUPFAM" id="SSF52091">
    <property type="entry name" value="SpoIIaa-like"/>
    <property type="match status" value="1"/>
</dbReference>
<protein>
    <submittedName>
        <fullName evidence="3">RsbT co-antagonist protein RsbR</fullName>
    </submittedName>
</protein>
<dbReference type="CDD" id="cd07041">
    <property type="entry name" value="STAS_RsbR_RsbS_like"/>
    <property type="match status" value="1"/>
</dbReference>
<dbReference type="EMBL" id="FNQR01000003">
    <property type="protein sequence ID" value="SEA23112.1"/>
    <property type="molecule type" value="Genomic_DNA"/>
</dbReference>
<proteinExistence type="predicted"/>
<dbReference type="InterPro" id="IPR025751">
    <property type="entry name" value="RsbRD_N_dom"/>
</dbReference>
<dbReference type="RefSeq" id="WP_093043176.1">
    <property type="nucleotide sequence ID" value="NZ_FNQR01000003.1"/>
</dbReference>
<dbReference type="InterPro" id="IPR036513">
    <property type="entry name" value="STAS_dom_sf"/>
</dbReference>